<dbReference type="PANTHER" id="PTHR42791:SF1">
    <property type="entry name" value="N-ACETYLTRANSFERASE DOMAIN-CONTAINING PROTEIN"/>
    <property type="match status" value="1"/>
</dbReference>
<organism evidence="2 3">
    <name type="scientific">Fusarium irregulare</name>
    <dbReference type="NCBI Taxonomy" id="2494466"/>
    <lineage>
        <taxon>Eukaryota</taxon>
        <taxon>Fungi</taxon>
        <taxon>Dikarya</taxon>
        <taxon>Ascomycota</taxon>
        <taxon>Pezizomycotina</taxon>
        <taxon>Sordariomycetes</taxon>
        <taxon>Hypocreomycetidae</taxon>
        <taxon>Hypocreales</taxon>
        <taxon>Nectriaceae</taxon>
        <taxon>Fusarium</taxon>
        <taxon>Fusarium incarnatum-equiseti species complex</taxon>
    </lineage>
</organism>
<dbReference type="Proteomes" id="UP001152130">
    <property type="component" value="Unassembled WGS sequence"/>
</dbReference>
<dbReference type="InterPro" id="IPR016181">
    <property type="entry name" value="Acyl_CoA_acyltransferase"/>
</dbReference>
<keyword evidence="3" id="KW-1185">Reference proteome</keyword>
<dbReference type="OrthoDB" id="2115692at2759"/>
<evidence type="ECO:0000313" key="3">
    <source>
        <dbReference type="Proteomes" id="UP001152130"/>
    </source>
</evidence>
<dbReference type="GO" id="GO:0016747">
    <property type="term" value="F:acyltransferase activity, transferring groups other than amino-acyl groups"/>
    <property type="evidence" value="ECO:0007669"/>
    <property type="project" value="InterPro"/>
</dbReference>
<name>A0A9W8U782_9HYPO</name>
<proteinExistence type="predicted"/>
<reference evidence="2" key="1">
    <citation type="submission" date="2022-10" db="EMBL/GenBank/DDBJ databases">
        <title>Fusarium specimens isolated from Avocado Roots.</title>
        <authorList>
            <person name="Stajich J."/>
            <person name="Roper C."/>
            <person name="Heimlech-Rivalta G."/>
        </authorList>
    </citation>
    <scope>NUCLEOTIDE SEQUENCE</scope>
    <source>
        <strain evidence="2">CF00143</strain>
    </source>
</reference>
<sequence>MRRAFCFITSRNLHNRLNLLRVEEYRATLQRRYTPILSFYTRNFVHIHQRLYHLRKVESSKPSIKIVRIGSLEEVYELIDLACDSFADDLLYSLILPSLKQHPEVFRETWSSNLREEYGKKGAVILAARRDDGGEKSEFVGFAVWVRYGTSYLAQSWQGDSWDKQLMRIKTTWEHLYETYISRPDPNLVNTEALNDLLAGAGAAEKLYPEERWGLTWLGVSSKCQGAGVGRRLAQWGIDRSEEEGVPAGLVSSAPGLPLYEKLGFREIGRSVYDKEGNSMPVMLREVEKKSTI</sequence>
<dbReference type="EMBL" id="JAPDHF010000012">
    <property type="protein sequence ID" value="KAJ4010581.1"/>
    <property type="molecule type" value="Genomic_DNA"/>
</dbReference>
<comment type="caution">
    <text evidence="2">The sequence shown here is derived from an EMBL/GenBank/DDBJ whole genome shotgun (WGS) entry which is preliminary data.</text>
</comment>
<protein>
    <recommendedName>
        <fullName evidence="1">N-acetyltransferase domain-containing protein</fullName>
    </recommendedName>
</protein>
<feature type="domain" description="N-acetyltransferase" evidence="1">
    <location>
        <begin position="144"/>
        <end position="288"/>
    </location>
</feature>
<dbReference type="Gene3D" id="3.40.630.30">
    <property type="match status" value="1"/>
</dbReference>
<dbReference type="CDD" id="cd04301">
    <property type="entry name" value="NAT_SF"/>
    <property type="match status" value="1"/>
</dbReference>
<evidence type="ECO:0000313" key="2">
    <source>
        <dbReference type="EMBL" id="KAJ4010581.1"/>
    </source>
</evidence>
<dbReference type="InterPro" id="IPR000182">
    <property type="entry name" value="GNAT_dom"/>
</dbReference>
<dbReference type="AlphaFoldDB" id="A0A9W8U782"/>
<gene>
    <name evidence="2" type="ORF">NW766_008454</name>
</gene>
<dbReference type="SUPFAM" id="SSF55729">
    <property type="entry name" value="Acyl-CoA N-acyltransferases (Nat)"/>
    <property type="match status" value="1"/>
</dbReference>
<accession>A0A9W8U782</accession>
<dbReference type="InterPro" id="IPR052523">
    <property type="entry name" value="Trichothecene_AcTrans"/>
</dbReference>
<dbReference type="PANTHER" id="PTHR42791">
    <property type="entry name" value="GNAT FAMILY ACETYLTRANSFERASE"/>
    <property type="match status" value="1"/>
</dbReference>
<evidence type="ECO:0000259" key="1">
    <source>
        <dbReference type="PROSITE" id="PS51186"/>
    </source>
</evidence>
<dbReference type="PROSITE" id="PS51186">
    <property type="entry name" value="GNAT"/>
    <property type="match status" value="1"/>
</dbReference>
<dbReference type="Pfam" id="PF00583">
    <property type="entry name" value="Acetyltransf_1"/>
    <property type="match status" value="1"/>
</dbReference>